<comment type="subcellular location">
    <subcellularLocation>
        <location evidence="1">Endomembrane system</location>
        <topology evidence="1">Multi-pass membrane protein</topology>
    </subcellularLocation>
</comment>
<keyword evidence="14" id="KW-1185">Reference proteome</keyword>
<dbReference type="GO" id="GO:0012505">
    <property type="term" value="C:endomembrane system"/>
    <property type="evidence" value="ECO:0007669"/>
    <property type="project" value="UniProtKB-SubCell"/>
</dbReference>
<keyword evidence="8 11" id="KW-0472">Membrane</keyword>
<evidence type="ECO:0000256" key="8">
    <source>
        <dbReference type="ARBA" id="ARBA00023136"/>
    </source>
</evidence>
<evidence type="ECO:0000256" key="11">
    <source>
        <dbReference type="SAM" id="Phobius"/>
    </source>
</evidence>
<feature type="transmembrane region" description="Helical" evidence="11">
    <location>
        <begin position="187"/>
        <end position="207"/>
    </location>
</feature>
<feature type="domain" description="Amino acid transporter transmembrane" evidence="12">
    <location>
        <begin position="22"/>
        <end position="359"/>
    </location>
</feature>
<dbReference type="GO" id="GO:0006865">
    <property type="term" value="P:amino acid transport"/>
    <property type="evidence" value="ECO:0007669"/>
    <property type="project" value="UniProtKB-KW"/>
</dbReference>
<protein>
    <submittedName>
        <fullName evidence="13">Lysine histidine transporter-like 8</fullName>
    </submittedName>
</protein>
<feature type="transmembrane region" description="Helical" evidence="11">
    <location>
        <begin position="274"/>
        <end position="295"/>
    </location>
</feature>
<evidence type="ECO:0000313" key="13">
    <source>
        <dbReference type="EMBL" id="KAB1207618.1"/>
    </source>
</evidence>
<evidence type="ECO:0000313" key="14">
    <source>
        <dbReference type="Proteomes" id="UP000516437"/>
    </source>
</evidence>
<sequence length="371" mass="40336">MGNHKLDSSFHMATLHLIPAGGKLAKLFAGFPILDLSAGTCIALIIVGGSTSKLFFQSVCGEAATCATEQPLTTVEWFLVFTSTAVILSQLPNLNSIAGVSLVGAISSFGYCTLIWAVSVAEGRLPLVSYKPVQAKTQITQIFSVLNALGIIAFAFRGHNLTLEIQATMPSSEKHPSRVPMREGVKYAYILVAMCIYPITIAGYWAYGQLIPPNGGMLTALYAYHGRDTSRFILGLTSLLVIISALSSFQIYGMPIFDLMESIYVRRKKQACPWWLRAIFRASIGYLCFFAAVAMPFLSNLAGLIGGIALPVTLAYPCFMWLKIKKPKIYGPMWWLNLGLGFLGMALSVLVTAAGSYVIINTGIEIKFFKP</sequence>
<comment type="similarity">
    <text evidence="2">Belongs to the amino acid/polyamine transporter 2 family. Amino acid/auxin permease (AAAP) (TC 2.A.18.1) subfamily.</text>
</comment>
<evidence type="ECO:0000256" key="9">
    <source>
        <dbReference type="ARBA" id="ARBA00023294"/>
    </source>
</evidence>
<feature type="transmembrane region" description="Helical" evidence="11">
    <location>
        <begin position="301"/>
        <end position="322"/>
    </location>
</feature>
<dbReference type="GO" id="GO:0015293">
    <property type="term" value="F:symporter activity"/>
    <property type="evidence" value="ECO:0007669"/>
    <property type="project" value="UniProtKB-KW"/>
</dbReference>
<dbReference type="PANTHER" id="PTHR48017">
    <property type="entry name" value="OS05G0424000 PROTEIN-RELATED"/>
    <property type="match status" value="1"/>
</dbReference>
<evidence type="ECO:0000256" key="4">
    <source>
        <dbReference type="ARBA" id="ARBA00022692"/>
    </source>
</evidence>
<evidence type="ECO:0000256" key="2">
    <source>
        <dbReference type="ARBA" id="ARBA00005590"/>
    </source>
</evidence>
<evidence type="ECO:0000256" key="6">
    <source>
        <dbReference type="ARBA" id="ARBA00022970"/>
    </source>
</evidence>
<feature type="transmembrane region" description="Helical" evidence="11">
    <location>
        <begin position="138"/>
        <end position="156"/>
    </location>
</feature>
<dbReference type="Proteomes" id="UP000516437">
    <property type="component" value="Chromosome 7"/>
</dbReference>
<proteinExistence type="inferred from homology"/>
<dbReference type="EMBL" id="RXIC02000025">
    <property type="protein sequence ID" value="KAB1207618.1"/>
    <property type="molecule type" value="Genomic_DNA"/>
</dbReference>
<keyword evidence="9" id="KW-0927">Auxin signaling pathway</keyword>
<evidence type="ECO:0000259" key="12">
    <source>
        <dbReference type="Pfam" id="PF01490"/>
    </source>
</evidence>
<comment type="function">
    <text evidence="10">Carrier protein involved in proton-driven auxin influx. Mediates the formation of auxin gradient from developing leaves (site of auxin biosynthesis) to tips by contributing to the loading of auxin in vascular tissues and facilitating acropetal (base to tip) auxin transport within inner tissues of the root apex, and basipetal (tip to base) auxin transport within outer tissues of the root apex. May be involved in lateral roots and nodules formation.</text>
</comment>
<accession>A0A6A1V6U4</accession>
<evidence type="ECO:0000256" key="10">
    <source>
        <dbReference type="ARBA" id="ARBA00045588"/>
    </source>
</evidence>
<feature type="transmembrane region" description="Helical" evidence="11">
    <location>
        <begin position="97"/>
        <end position="118"/>
    </location>
</feature>
<evidence type="ECO:0000256" key="3">
    <source>
        <dbReference type="ARBA" id="ARBA00022448"/>
    </source>
</evidence>
<feature type="transmembrane region" description="Helical" evidence="11">
    <location>
        <begin position="334"/>
        <end position="360"/>
    </location>
</feature>
<feature type="transmembrane region" description="Helical" evidence="11">
    <location>
        <begin position="27"/>
        <end position="47"/>
    </location>
</feature>
<keyword evidence="6" id="KW-0029">Amino-acid transport</keyword>
<name>A0A6A1V6U4_9ROSI</name>
<gene>
    <name evidence="13" type="ORF">CJ030_MR7G014903</name>
</gene>
<dbReference type="Pfam" id="PF01490">
    <property type="entry name" value="Aa_trans"/>
    <property type="match status" value="1"/>
</dbReference>
<evidence type="ECO:0000256" key="7">
    <source>
        <dbReference type="ARBA" id="ARBA00022989"/>
    </source>
</evidence>
<dbReference type="OrthoDB" id="40134at2759"/>
<keyword evidence="4 11" id="KW-0812">Transmembrane</keyword>
<reference evidence="13 14" key="1">
    <citation type="journal article" date="2019" name="Plant Biotechnol. J.">
        <title>The red bayberry genome and genetic basis of sex determination.</title>
        <authorList>
            <person name="Jia H.M."/>
            <person name="Jia H.J."/>
            <person name="Cai Q.L."/>
            <person name="Wang Y."/>
            <person name="Zhao H.B."/>
            <person name="Yang W.F."/>
            <person name="Wang G.Y."/>
            <person name="Li Y.H."/>
            <person name="Zhan D.L."/>
            <person name="Shen Y.T."/>
            <person name="Niu Q.F."/>
            <person name="Chang L."/>
            <person name="Qiu J."/>
            <person name="Zhao L."/>
            <person name="Xie H.B."/>
            <person name="Fu W.Y."/>
            <person name="Jin J."/>
            <person name="Li X.W."/>
            <person name="Jiao Y."/>
            <person name="Zhou C.C."/>
            <person name="Tu T."/>
            <person name="Chai C.Y."/>
            <person name="Gao J.L."/>
            <person name="Fan L.J."/>
            <person name="van de Weg E."/>
            <person name="Wang J.Y."/>
            <person name="Gao Z.S."/>
        </authorList>
    </citation>
    <scope>NUCLEOTIDE SEQUENCE [LARGE SCALE GENOMIC DNA]</scope>
    <source>
        <tissue evidence="13">Leaves</tissue>
    </source>
</reference>
<keyword evidence="3" id="KW-0813">Transport</keyword>
<dbReference type="InterPro" id="IPR013057">
    <property type="entry name" value="AA_transpt_TM"/>
</dbReference>
<keyword evidence="7 11" id="KW-1133">Transmembrane helix</keyword>
<feature type="transmembrane region" description="Helical" evidence="11">
    <location>
        <begin position="232"/>
        <end position="253"/>
    </location>
</feature>
<organism evidence="13 14">
    <name type="scientific">Morella rubra</name>
    <name type="common">Chinese bayberry</name>
    <dbReference type="NCBI Taxonomy" id="262757"/>
    <lineage>
        <taxon>Eukaryota</taxon>
        <taxon>Viridiplantae</taxon>
        <taxon>Streptophyta</taxon>
        <taxon>Embryophyta</taxon>
        <taxon>Tracheophyta</taxon>
        <taxon>Spermatophyta</taxon>
        <taxon>Magnoliopsida</taxon>
        <taxon>eudicotyledons</taxon>
        <taxon>Gunneridae</taxon>
        <taxon>Pentapetalae</taxon>
        <taxon>rosids</taxon>
        <taxon>fabids</taxon>
        <taxon>Fagales</taxon>
        <taxon>Myricaceae</taxon>
        <taxon>Morella</taxon>
    </lineage>
</organism>
<evidence type="ECO:0000256" key="1">
    <source>
        <dbReference type="ARBA" id="ARBA00004127"/>
    </source>
</evidence>
<dbReference type="AlphaFoldDB" id="A0A6A1V6U4"/>
<dbReference type="GO" id="GO:0009734">
    <property type="term" value="P:auxin-activated signaling pathway"/>
    <property type="evidence" value="ECO:0007669"/>
    <property type="project" value="UniProtKB-KW"/>
</dbReference>
<evidence type="ECO:0000256" key="5">
    <source>
        <dbReference type="ARBA" id="ARBA00022847"/>
    </source>
</evidence>
<keyword evidence="5" id="KW-0769">Symport</keyword>
<comment type="caution">
    <text evidence="13">The sequence shown here is derived from an EMBL/GenBank/DDBJ whole genome shotgun (WGS) entry which is preliminary data.</text>
</comment>